<gene>
    <name evidence="1" type="ordered locus">AS9A_P20003</name>
</gene>
<dbReference type="HOGENOM" id="CLU_3323729_0_0_11"/>
<name>F6ESC6_HOYSD</name>
<keyword evidence="2" id="KW-1185">Reference proteome</keyword>
<sequence>MRAIQGPDEGLVAKLFHSMMYSWLYSLIESDSVQVVIC</sequence>
<dbReference type="Proteomes" id="UP000009235">
    <property type="component" value="Plasmid pAS9A-2"/>
</dbReference>
<evidence type="ECO:0000313" key="1">
    <source>
        <dbReference type="EMBL" id="AEF43047.1"/>
    </source>
</evidence>
<dbReference type="EMBL" id="CP002788">
    <property type="protein sequence ID" value="AEF43047.1"/>
    <property type="molecule type" value="Genomic_DNA"/>
</dbReference>
<protein>
    <submittedName>
        <fullName evidence="1">Uncharacterized protein</fullName>
    </submittedName>
</protein>
<reference evidence="1 2" key="1">
    <citation type="journal article" date="2011" name="J. Bacteriol.">
        <title>Complete genome sequence of Amycolicicoccus subflavus DQS3-9A1T, an actinomycete isolated from crude oil-polluted soil.</title>
        <authorList>
            <person name="Cai M."/>
            <person name="Chen W.M."/>
            <person name="Nie Y."/>
            <person name="Chi C.Q."/>
            <person name="Wang Y.N."/>
            <person name="Tang Y.Q."/>
            <person name="Li G.Y."/>
            <person name="Wu X.L."/>
        </authorList>
    </citation>
    <scope>NUCLEOTIDE SEQUENCE [LARGE SCALE GENOMIC DNA]</scope>
    <source>
        <strain evidence="2">DSM 45089 / DQS3-9A1</strain>
        <plasmid evidence="1 2">pAS9A-2</plasmid>
    </source>
</reference>
<organism evidence="1 2">
    <name type="scientific">Hoyosella subflava (strain DSM 45089 / JCM 17490 / NBRC 109087 / DQS3-9A1)</name>
    <name type="common">Amycolicicoccus subflavus</name>
    <dbReference type="NCBI Taxonomy" id="443218"/>
    <lineage>
        <taxon>Bacteria</taxon>
        <taxon>Bacillati</taxon>
        <taxon>Actinomycetota</taxon>
        <taxon>Actinomycetes</taxon>
        <taxon>Mycobacteriales</taxon>
        <taxon>Hoyosellaceae</taxon>
        <taxon>Hoyosella</taxon>
    </lineage>
</organism>
<geneLocation type="plasmid" evidence="1 2">
    <name>pAS9A-2</name>
</geneLocation>
<accession>F6ESC6</accession>
<dbReference type="AlphaFoldDB" id="F6ESC6"/>
<keyword evidence="1" id="KW-0614">Plasmid</keyword>
<dbReference type="KEGG" id="asd:AS9A_P20003"/>
<proteinExistence type="predicted"/>
<evidence type="ECO:0000313" key="2">
    <source>
        <dbReference type="Proteomes" id="UP000009235"/>
    </source>
</evidence>